<proteinExistence type="predicted"/>
<evidence type="ECO:0000313" key="2">
    <source>
        <dbReference type="Proteomes" id="UP000262257"/>
    </source>
</evidence>
<comment type="caution">
    <text evidence="1">The sequence shown here is derived from an EMBL/GenBank/DDBJ whole genome shotgun (WGS) entry which is preliminary data.</text>
</comment>
<name>A0A3D3FY87_ACIRA</name>
<gene>
    <name evidence="1" type="ORF">DIC32_03425</name>
</gene>
<accession>A0A3D3FY87</accession>
<reference evidence="1 2" key="1">
    <citation type="journal article" date="2018" name="Nat. Biotechnol.">
        <title>A standardized bacterial taxonomy based on genome phylogeny substantially revises the tree of life.</title>
        <authorList>
            <person name="Parks D.H."/>
            <person name="Chuvochina M."/>
            <person name="Waite D.W."/>
            <person name="Rinke C."/>
            <person name="Skarshewski A."/>
            <person name="Chaumeil P.A."/>
            <person name="Hugenholtz P."/>
        </authorList>
    </citation>
    <scope>NUCLEOTIDE SEQUENCE [LARGE SCALE GENOMIC DNA]</scope>
    <source>
        <strain evidence="1">UBA10045</strain>
    </source>
</reference>
<dbReference type="EMBL" id="DPXL01000049">
    <property type="protein sequence ID" value="HCM30796.1"/>
    <property type="molecule type" value="Genomic_DNA"/>
</dbReference>
<sequence>DFGICIVPEEFVSILPQNVKLLSINDKNNQSEVKLIWKKGSDIIIKNCVEAIQDSYISDFKLSEN</sequence>
<evidence type="ECO:0000313" key="1">
    <source>
        <dbReference type="EMBL" id="HCM30796.1"/>
    </source>
</evidence>
<dbReference type="AlphaFoldDB" id="A0A3D3FY87"/>
<organism evidence="1 2">
    <name type="scientific">Acinetobacter radioresistens</name>
    <dbReference type="NCBI Taxonomy" id="40216"/>
    <lineage>
        <taxon>Bacteria</taxon>
        <taxon>Pseudomonadati</taxon>
        <taxon>Pseudomonadota</taxon>
        <taxon>Gammaproteobacteria</taxon>
        <taxon>Moraxellales</taxon>
        <taxon>Moraxellaceae</taxon>
        <taxon>Acinetobacter</taxon>
    </lineage>
</organism>
<feature type="non-terminal residue" evidence="1">
    <location>
        <position position="1"/>
    </location>
</feature>
<protein>
    <submittedName>
        <fullName evidence="1">LysR family transcriptional regulator</fullName>
    </submittedName>
</protein>
<dbReference type="Proteomes" id="UP000262257">
    <property type="component" value="Unassembled WGS sequence"/>
</dbReference>